<proteinExistence type="predicted"/>
<protein>
    <submittedName>
        <fullName evidence="1">Uncharacterized protein</fullName>
    </submittedName>
</protein>
<organism evidence="1 2">
    <name type="scientific">Panicum hallii var. hallii</name>
    <dbReference type="NCBI Taxonomy" id="1504633"/>
    <lineage>
        <taxon>Eukaryota</taxon>
        <taxon>Viridiplantae</taxon>
        <taxon>Streptophyta</taxon>
        <taxon>Embryophyta</taxon>
        <taxon>Tracheophyta</taxon>
        <taxon>Spermatophyta</taxon>
        <taxon>Magnoliopsida</taxon>
        <taxon>Liliopsida</taxon>
        <taxon>Poales</taxon>
        <taxon>Poaceae</taxon>
        <taxon>PACMAD clade</taxon>
        <taxon>Panicoideae</taxon>
        <taxon>Panicodae</taxon>
        <taxon>Paniceae</taxon>
        <taxon>Panicinae</taxon>
        <taxon>Panicum</taxon>
        <taxon>Panicum sect. Panicum</taxon>
    </lineage>
</organism>
<accession>A0A2T7C5Y8</accession>
<name>A0A2T7C5Y8_9POAL</name>
<sequence>MGERWTIRGTRTMCYTDDLRYDFNAMINSTSCLTNNIKLLSQQALQYGQETDLSVGCDVVLDSFRSAERSYPGKEEIRRYQLLGVAAAKMGWMISPKDVWLYRYR</sequence>
<dbReference type="Proteomes" id="UP000244336">
    <property type="component" value="Chromosome 9"/>
</dbReference>
<keyword evidence="2" id="KW-1185">Reference proteome</keyword>
<evidence type="ECO:0000313" key="2">
    <source>
        <dbReference type="Proteomes" id="UP000244336"/>
    </source>
</evidence>
<gene>
    <name evidence="1" type="ORF">GQ55_9G213600</name>
</gene>
<dbReference type="AlphaFoldDB" id="A0A2T7C5Y8"/>
<evidence type="ECO:0000313" key="1">
    <source>
        <dbReference type="EMBL" id="PUZ38643.1"/>
    </source>
</evidence>
<reference evidence="1 2" key="1">
    <citation type="submission" date="2018-04" db="EMBL/GenBank/DDBJ databases">
        <title>WGS assembly of Panicum hallii var. hallii HAL2.</title>
        <authorList>
            <person name="Lovell J."/>
            <person name="Jenkins J."/>
            <person name="Lowry D."/>
            <person name="Mamidi S."/>
            <person name="Sreedasyam A."/>
            <person name="Weng X."/>
            <person name="Barry K."/>
            <person name="Bonette J."/>
            <person name="Campitelli B."/>
            <person name="Daum C."/>
            <person name="Gordon S."/>
            <person name="Gould B."/>
            <person name="Lipzen A."/>
            <person name="MacQueen A."/>
            <person name="Palacio-Mejia J."/>
            <person name="Plott C."/>
            <person name="Shakirov E."/>
            <person name="Shu S."/>
            <person name="Yoshinaga Y."/>
            <person name="Zane M."/>
            <person name="Rokhsar D."/>
            <person name="Grimwood J."/>
            <person name="Schmutz J."/>
            <person name="Juenger T."/>
        </authorList>
    </citation>
    <scope>NUCLEOTIDE SEQUENCE [LARGE SCALE GENOMIC DNA]</scope>
    <source>
        <strain evidence="2">cv. HAL2</strain>
    </source>
</reference>
<dbReference type="Gramene" id="PUZ38643">
    <property type="protein sequence ID" value="PUZ38643"/>
    <property type="gene ID" value="GQ55_9G213600"/>
</dbReference>
<dbReference type="EMBL" id="CM009757">
    <property type="protein sequence ID" value="PUZ38643.1"/>
    <property type="molecule type" value="Genomic_DNA"/>
</dbReference>